<protein>
    <submittedName>
        <fullName evidence="9">Monosaccharide ABC transporter membrane protein (CUT2 family)</fullName>
    </submittedName>
</protein>
<comment type="subcellular location">
    <subcellularLocation>
        <location evidence="1">Cell membrane</location>
        <topology evidence="1">Multi-pass membrane protein</topology>
    </subcellularLocation>
</comment>
<evidence type="ECO:0000313" key="9">
    <source>
        <dbReference type="EMBL" id="RZS37068.1"/>
    </source>
</evidence>
<evidence type="ECO:0000256" key="4">
    <source>
        <dbReference type="ARBA" id="ARBA00022519"/>
    </source>
</evidence>
<dbReference type="GO" id="GO:0005886">
    <property type="term" value="C:plasma membrane"/>
    <property type="evidence" value="ECO:0007669"/>
    <property type="project" value="UniProtKB-SubCell"/>
</dbReference>
<feature type="transmembrane region" description="Helical" evidence="8">
    <location>
        <begin position="65"/>
        <end position="84"/>
    </location>
</feature>
<dbReference type="PANTHER" id="PTHR32196:SF21">
    <property type="entry name" value="ABC TRANSPORTER PERMEASE PROTEIN YPHD-RELATED"/>
    <property type="match status" value="1"/>
</dbReference>
<dbReference type="EMBL" id="SGWQ01000006">
    <property type="protein sequence ID" value="RZS37068.1"/>
    <property type="molecule type" value="Genomic_DNA"/>
</dbReference>
<feature type="transmembrane region" description="Helical" evidence="8">
    <location>
        <begin position="241"/>
        <end position="259"/>
    </location>
</feature>
<sequence length="315" mass="32437">MDTAFRNPAIGPLAALLLAVAVFTVTTDTFMSVDNVSLILQQSVVIGTLALGQTLIILTRGIDLANGAIMVLGALVVAQLATGAGVPQGIALLAGFAVCGGLGLLAGGAVSRLSLPPFIVTLGFLTVLQAASRLHTRETVLVEEGPLTFLAQGGYLFGQFQVTVGVALVLITVAVLHFALTRTSWGRHVYAVGNDAKAAMRCGINVNRVLLSVYLLAGLLYALAAWQAFGRSPATSPNAFPTANLDTITAVVIGGTSLFGGRGGVIGSYLGALIVLVLQSGLTQAGIDPLYQQIATGILVILAVALDQFTRRSTR</sequence>
<evidence type="ECO:0000256" key="2">
    <source>
        <dbReference type="ARBA" id="ARBA00022448"/>
    </source>
</evidence>
<dbReference type="CDD" id="cd06579">
    <property type="entry name" value="TM_PBP1_transp_AraH_like"/>
    <property type="match status" value="1"/>
</dbReference>
<feature type="transmembrane region" description="Helical" evidence="8">
    <location>
        <begin position="90"/>
        <end position="110"/>
    </location>
</feature>
<evidence type="ECO:0000256" key="8">
    <source>
        <dbReference type="SAM" id="Phobius"/>
    </source>
</evidence>
<evidence type="ECO:0000256" key="5">
    <source>
        <dbReference type="ARBA" id="ARBA00022692"/>
    </source>
</evidence>
<keyword evidence="10" id="KW-1185">Reference proteome</keyword>
<feature type="transmembrane region" description="Helical" evidence="8">
    <location>
        <begin position="209"/>
        <end position="229"/>
    </location>
</feature>
<feature type="transmembrane region" description="Helical" evidence="8">
    <location>
        <begin position="290"/>
        <end position="309"/>
    </location>
</feature>
<keyword evidence="2" id="KW-0813">Transport</keyword>
<keyword evidence="7 8" id="KW-0472">Membrane</keyword>
<keyword evidence="3" id="KW-1003">Cell membrane</keyword>
<name>A0A4Q7KKC1_9PSEU</name>
<dbReference type="PANTHER" id="PTHR32196">
    <property type="entry name" value="ABC TRANSPORTER PERMEASE PROTEIN YPHD-RELATED-RELATED"/>
    <property type="match status" value="1"/>
</dbReference>
<feature type="transmembrane region" description="Helical" evidence="8">
    <location>
        <begin position="40"/>
        <end position="58"/>
    </location>
</feature>
<organism evidence="9 10">
    <name type="scientific">Herbihabitans rhizosphaerae</name>
    <dbReference type="NCBI Taxonomy" id="1872711"/>
    <lineage>
        <taxon>Bacteria</taxon>
        <taxon>Bacillati</taxon>
        <taxon>Actinomycetota</taxon>
        <taxon>Actinomycetes</taxon>
        <taxon>Pseudonocardiales</taxon>
        <taxon>Pseudonocardiaceae</taxon>
        <taxon>Herbihabitans</taxon>
    </lineage>
</organism>
<evidence type="ECO:0000256" key="7">
    <source>
        <dbReference type="ARBA" id="ARBA00023136"/>
    </source>
</evidence>
<comment type="caution">
    <text evidence="9">The sequence shown here is derived from an EMBL/GenBank/DDBJ whole genome shotgun (WGS) entry which is preliminary data.</text>
</comment>
<feature type="transmembrane region" description="Helical" evidence="8">
    <location>
        <begin position="156"/>
        <end position="180"/>
    </location>
</feature>
<gene>
    <name evidence="9" type="ORF">EV193_106304</name>
</gene>
<dbReference type="Proteomes" id="UP000294257">
    <property type="component" value="Unassembled WGS sequence"/>
</dbReference>
<evidence type="ECO:0000256" key="6">
    <source>
        <dbReference type="ARBA" id="ARBA00022989"/>
    </source>
</evidence>
<evidence type="ECO:0000256" key="3">
    <source>
        <dbReference type="ARBA" id="ARBA00022475"/>
    </source>
</evidence>
<dbReference type="Pfam" id="PF02653">
    <property type="entry name" value="BPD_transp_2"/>
    <property type="match status" value="1"/>
</dbReference>
<dbReference type="AlphaFoldDB" id="A0A4Q7KKC1"/>
<evidence type="ECO:0000256" key="1">
    <source>
        <dbReference type="ARBA" id="ARBA00004651"/>
    </source>
</evidence>
<dbReference type="GO" id="GO:0022857">
    <property type="term" value="F:transmembrane transporter activity"/>
    <property type="evidence" value="ECO:0007669"/>
    <property type="project" value="InterPro"/>
</dbReference>
<accession>A0A4Q7KKC1</accession>
<feature type="transmembrane region" description="Helical" evidence="8">
    <location>
        <begin position="117"/>
        <end position="136"/>
    </location>
</feature>
<reference evidence="9 10" key="1">
    <citation type="submission" date="2019-02" db="EMBL/GenBank/DDBJ databases">
        <title>Genomic Encyclopedia of Type Strains, Phase IV (KMG-IV): sequencing the most valuable type-strain genomes for metagenomic binning, comparative biology and taxonomic classification.</title>
        <authorList>
            <person name="Goeker M."/>
        </authorList>
    </citation>
    <scope>NUCLEOTIDE SEQUENCE [LARGE SCALE GENOMIC DNA]</scope>
    <source>
        <strain evidence="9 10">DSM 101727</strain>
    </source>
</reference>
<evidence type="ECO:0000313" key="10">
    <source>
        <dbReference type="Proteomes" id="UP000294257"/>
    </source>
</evidence>
<keyword evidence="4" id="KW-0997">Cell inner membrane</keyword>
<keyword evidence="5 8" id="KW-0812">Transmembrane</keyword>
<feature type="transmembrane region" description="Helical" evidence="8">
    <location>
        <begin position="266"/>
        <end position="284"/>
    </location>
</feature>
<proteinExistence type="predicted"/>
<dbReference type="InterPro" id="IPR001851">
    <property type="entry name" value="ABC_transp_permease"/>
</dbReference>
<keyword evidence="6 8" id="KW-1133">Transmembrane helix</keyword>